<reference evidence="1 2" key="1">
    <citation type="submission" date="2023-07" db="EMBL/GenBank/DDBJ databases">
        <title>Sequencing the genomes of 1000 actinobacteria strains.</title>
        <authorList>
            <person name="Klenk H.-P."/>
        </authorList>
    </citation>
    <scope>NUCLEOTIDE SEQUENCE [LARGE SCALE GENOMIC DNA]</scope>
    <source>
        <strain evidence="1 2">DSM 43749</strain>
    </source>
</reference>
<evidence type="ECO:0000313" key="1">
    <source>
        <dbReference type="EMBL" id="MDR6592981.1"/>
    </source>
</evidence>
<keyword evidence="2" id="KW-1185">Reference proteome</keyword>
<proteinExistence type="predicted"/>
<dbReference type="RefSeq" id="WP_310305116.1">
    <property type="nucleotide sequence ID" value="NZ_BAAAXB010000001.1"/>
</dbReference>
<name>A0ABU1PQP3_9PSEU</name>
<sequence>MIAPIAEDHPDSDACSLAHRVPVLAEVRLPEPVAGRALRAPPLAEEFTAVLDETVLPRR</sequence>
<organism evidence="1 2">
    <name type="scientific">Saccharothrix longispora</name>
    <dbReference type="NCBI Taxonomy" id="33920"/>
    <lineage>
        <taxon>Bacteria</taxon>
        <taxon>Bacillati</taxon>
        <taxon>Actinomycetota</taxon>
        <taxon>Actinomycetes</taxon>
        <taxon>Pseudonocardiales</taxon>
        <taxon>Pseudonocardiaceae</taxon>
        <taxon>Saccharothrix</taxon>
    </lineage>
</organism>
<comment type="caution">
    <text evidence="1">The sequence shown here is derived from an EMBL/GenBank/DDBJ whole genome shotgun (WGS) entry which is preliminary data.</text>
</comment>
<accession>A0ABU1PQP3</accession>
<evidence type="ECO:0000313" key="2">
    <source>
        <dbReference type="Proteomes" id="UP001268819"/>
    </source>
</evidence>
<gene>
    <name evidence="1" type="ORF">J2S66_001365</name>
</gene>
<protein>
    <submittedName>
        <fullName evidence="1">Uncharacterized protein</fullName>
    </submittedName>
</protein>
<dbReference type="Proteomes" id="UP001268819">
    <property type="component" value="Unassembled WGS sequence"/>
</dbReference>
<dbReference type="EMBL" id="JAVDSG010000001">
    <property type="protein sequence ID" value="MDR6592981.1"/>
    <property type="molecule type" value="Genomic_DNA"/>
</dbReference>